<evidence type="ECO:0000256" key="1">
    <source>
        <dbReference type="SAM" id="MobiDB-lite"/>
    </source>
</evidence>
<feature type="compositionally biased region" description="Basic residues" evidence="1">
    <location>
        <begin position="86"/>
        <end position="97"/>
    </location>
</feature>
<reference evidence="3" key="2">
    <citation type="submission" date="2020-09" db="EMBL/GenBank/DDBJ databases">
        <authorList>
            <person name="Sun Q."/>
            <person name="Zhou Y."/>
        </authorList>
    </citation>
    <scope>NUCLEOTIDE SEQUENCE</scope>
    <source>
        <strain evidence="3">CGMCC 4.7403</strain>
    </source>
</reference>
<feature type="domain" description="Non-haem dioxygenase N-terminal" evidence="2">
    <location>
        <begin position="20"/>
        <end position="75"/>
    </location>
</feature>
<name>A0A918ZFQ4_9ACTN</name>
<accession>A0A918ZFQ4</accession>
<dbReference type="Pfam" id="PF14226">
    <property type="entry name" value="DIOX_N"/>
    <property type="match status" value="1"/>
</dbReference>
<feature type="compositionally biased region" description="Basic and acidic residues" evidence="1">
    <location>
        <begin position="62"/>
        <end position="72"/>
    </location>
</feature>
<gene>
    <name evidence="3" type="ORF">GCM10017771_72920</name>
</gene>
<protein>
    <recommendedName>
        <fullName evidence="2">Non-haem dioxygenase N-terminal domain-containing protein</fullName>
    </recommendedName>
</protein>
<proteinExistence type="predicted"/>
<reference evidence="3" key="1">
    <citation type="journal article" date="2014" name="Int. J. Syst. Evol. Microbiol.">
        <title>Complete genome sequence of Corynebacterium casei LMG S-19264T (=DSM 44701T), isolated from a smear-ripened cheese.</title>
        <authorList>
            <consortium name="US DOE Joint Genome Institute (JGI-PGF)"/>
            <person name="Walter F."/>
            <person name="Albersmeier A."/>
            <person name="Kalinowski J."/>
            <person name="Ruckert C."/>
        </authorList>
    </citation>
    <scope>NUCLEOTIDE SEQUENCE</scope>
    <source>
        <strain evidence="3">CGMCC 4.7403</strain>
    </source>
</reference>
<comment type="caution">
    <text evidence="3">The sequence shown here is derived from an EMBL/GenBank/DDBJ whole genome shotgun (WGS) entry which is preliminary data.</text>
</comment>
<dbReference type="Gene3D" id="2.60.120.330">
    <property type="entry name" value="B-lactam Antibiotic, Isopenicillin N Synthase, Chain"/>
    <property type="match status" value="1"/>
</dbReference>
<dbReference type="AlphaFoldDB" id="A0A918ZFQ4"/>
<evidence type="ECO:0000313" key="3">
    <source>
        <dbReference type="EMBL" id="GHE50819.1"/>
    </source>
</evidence>
<keyword evidence="4" id="KW-1185">Reference proteome</keyword>
<sequence>MVMGMAELKTFVLPSTVEGSDTDKALGQALIAAWQVDGIFQIQATPEQESVTGRALEASRDFFSRPLKDKARTYPTSPTADMSRPERRRRPGRRTARRYSPSAPTFRRTIPASKPHGRATAPPPGRRTGTPRP</sequence>
<dbReference type="EMBL" id="BNAT01000035">
    <property type="protein sequence ID" value="GHE50819.1"/>
    <property type="molecule type" value="Genomic_DNA"/>
</dbReference>
<evidence type="ECO:0000313" key="4">
    <source>
        <dbReference type="Proteomes" id="UP000603227"/>
    </source>
</evidence>
<dbReference type="RefSeq" id="WP_308437915.1">
    <property type="nucleotide sequence ID" value="NZ_BNAT01000035.1"/>
</dbReference>
<dbReference type="InterPro" id="IPR026992">
    <property type="entry name" value="DIOX_N"/>
</dbReference>
<dbReference type="Proteomes" id="UP000603227">
    <property type="component" value="Unassembled WGS sequence"/>
</dbReference>
<dbReference type="SUPFAM" id="SSF51197">
    <property type="entry name" value="Clavaminate synthase-like"/>
    <property type="match status" value="1"/>
</dbReference>
<evidence type="ECO:0000259" key="2">
    <source>
        <dbReference type="Pfam" id="PF14226"/>
    </source>
</evidence>
<feature type="region of interest" description="Disordered" evidence="1">
    <location>
        <begin position="62"/>
        <end position="133"/>
    </location>
</feature>
<organism evidence="3 4">
    <name type="scientific">Streptomyces capitiformicae</name>
    <dbReference type="NCBI Taxonomy" id="2014920"/>
    <lineage>
        <taxon>Bacteria</taxon>
        <taxon>Bacillati</taxon>
        <taxon>Actinomycetota</taxon>
        <taxon>Actinomycetes</taxon>
        <taxon>Kitasatosporales</taxon>
        <taxon>Streptomycetaceae</taxon>
        <taxon>Streptomyces</taxon>
    </lineage>
</organism>
<dbReference type="InterPro" id="IPR027443">
    <property type="entry name" value="IPNS-like_sf"/>
</dbReference>